<dbReference type="Gene3D" id="3.50.50.60">
    <property type="entry name" value="FAD/NAD(P)-binding domain"/>
    <property type="match status" value="2"/>
</dbReference>
<evidence type="ECO:0000256" key="3">
    <source>
        <dbReference type="ARBA" id="ARBA00022827"/>
    </source>
</evidence>
<keyword evidence="6" id="KW-0472">Membrane</keyword>
<organism evidence="8 9">
    <name type="scientific">Polyplosphaeria fusca</name>
    <dbReference type="NCBI Taxonomy" id="682080"/>
    <lineage>
        <taxon>Eukaryota</taxon>
        <taxon>Fungi</taxon>
        <taxon>Dikarya</taxon>
        <taxon>Ascomycota</taxon>
        <taxon>Pezizomycotina</taxon>
        <taxon>Dothideomycetes</taxon>
        <taxon>Pleosporomycetidae</taxon>
        <taxon>Pleosporales</taxon>
        <taxon>Tetraplosphaeriaceae</taxon>
        <taxon>Polyplosphaeria</taxon>
    </lineage>
</organism>
<keyword evidence="6" id="KW-0812">Transmembrane</keyword>
<dbReference type="PANTHER" id="PTHR47178:SF5">
    <property type="entry name" value="FAD-BINDING DOMAIN-CONTAINING PROTEIN"/>
    <property type="match status" value="1"/>
</dbReference>
<dbReference type="AlphaFoldDB" id="A0A9P4V7U8"/>
<keyword evidence="5" id="KW-0503">Monooxygenase</keyword>
<dbReference type="Proteomes" id="UP000799444">
    <property type="component" value="Unassembled WGS sequence"/>
</dbReference>
<dbReference type="PANTHER" id="PTHR47178">
    <property type="entry name" value="MONOOXYGENASE, FAD-BINDING"/>
    <property type="match status" value="1"/>
</dbReference>
<keyword evidence="2" id="KW-0285">Flavoprotein</keyword>
<dbReference type="EMBL" id="ML996102">
    <property type="protein sequence ID" value="KAF2739951.1"/>
    <property type="molecule type" value="Genomic_DNA"/>
</dbReference>
<feature type="domain" description="FAD-binding" evidence="7">
    <location>
        <begin position="271"/>
        <end position="309"/>
    </location>
</feature>
<sequence>MTSYSKLSTETPILIVGAGIAGLTLAQGLRLRSIPFRVFERSPQGHPSQGHRFHISKDGQIALSSVLSPNLQALLRATASHGHKFEQRYVDARCLEFPKPTPVNTETLPAMPADRTWIRMLLMLGIEDAIEYEKEFSRYEIENGQGRTPLTESLKRELPENLLTWCMYLDHEANFQTVVEPMTWSKSTQEQSDGKLPNFSDYIYWVICTASQDTTLLPQTIEEKRSFLERVTQPWHPDLKHLLYSSAYDRTACIPVISSKPDIGIICASEIGQVNLVGDAAHVMSPMGGLGGDTAIRAAANLAQTIAEEGASKESMAGFEARMTAMAEERINHSFNGGKNFWQGKDWPEYKECDF</sequence>
<evidence type="ECO:0000256" key="4">
    <source>
        <dbReference type="ARBA" id="ARBA00023002"/>
    </source>
</evidence>
<dbReference type="OrthoDB" id="47494at2759"/>
<reference evidence="8" key="1">
    <citation type="journal article" date="2020" name="Stud. Mycol.">
        <title>101 Dothideomycetes genomes: a test case for predicting lifestyles and emergence of pathogens.</title>
        <authorList>
            <person name="Haridas S."/>
            <person name="Albert R."/>
            <person name="Binder M."/>
            <person name="Bloem J."/>
            <person name="Labutti K."/>
            <person name="Salamov A."/>
            <person name="Andreopoulos B."/>
            <person name="Baker S."/>
            <person name="Barry K."/>
            <person name="Bills G."/>
            <person name="Bluhm B."/>
            <person name="Cannon C."/>
            <person name="Castanera R."/>
            <person name="Culley D."/>
            <person name="Daum C."/>
            <person name="Ezra D."/>
            <person name="Gonzalez J."/>
            <person name="Henrissat B."/>
            <person name="Kuo A."/>
            <person name="Liang C."/>
            <person name="Lipzen A."/>
            <person name="Lutzoni F."/>
            <person name="Magnuson J."/>
            <person name="Mondo S."/>
            <person name="Nolan M."/>
            <person name="Ohm R."/>
            <person name="Pangilinan J."/>
            <person name="Park H.-J."/>
            <person name="Ramirez L."/>
            <person name="Alfaro M."/>
            <person name="Sun H."/>
            <person name="Tritt A."/>
            <person name="Yoshinaga Y."/>
            <person name="Zwiers L.-H."/>
            <person name="Turgeon B."/>
            <person name="Goodwin S."/>
            <person name="Spatafora J."/>
            <person name="Crous P."/>
            <person name="Grigoriev I."/>
        </authorList>
    </citation>
    <scope>NUCLEOTIDE SEQUENCE</scope>
    <source>
        <strain evidence="8">CBS 125425</strain>
    </source>
</reference>
<protein>
    <recommendedName>
        <fullName evidence="7">FAD-binding domain-containing protein</fullName>
    </recommendedName>
</protein>
<keyword evidence="9" id="KW-1185">Reference proteome</keyword>
<dbReference type="SUPFAM" id="SSF51905">
    <property type="entry name" value="FAD/NAD(P)-binding domain"/>
    <property type="match status" value="1"/>
</dbReference>
<evidence type="ECO:0000313" key="8">
    <source>
        <dbReference type="EMBL" id="KAF2739951.1"/>
    </source>
</evidence>
<gene>
    <name evidence="8" type="ORF">EJ04DRAFT_548844</name>
</gene>
<dbReference type="GO" id="GO:0004497">
    <property type="term" value="F:monooxygenase activity"/>
    <property type="evidence" value="ECO:0007669"/>
    <property type="project" value="UniProtKB-KW"/>
</dbReference>
<dbReference type="Pfam" id="PF01494">
    <property type="entry name" value="FAD_binding_3"/>
    <property type="match status" value="1"/>
</dbReference>
<evidence type="ECO:0000256" key="2">
    <source>
        <dbReference type="ARBA" id="ARBA00022630"/>
    </source>
</evidence>
<evidence type="ECO:0000313" key="9">
    <source>
        <dbReference type="Proteomes" id="UP000799444"/>
    </source>
</evidence>
<keyword evidence="4" id="KW-0560">Oxidoreductase</keyword>
<comment type="caution">
    <text evidence="8">The sequence shown here is derived from an EMBL/GenBank/DDBJ whole genome shotgun (WGS) entry which is preliminary data.</text>
</comment>
<feature type="transmembrane region" description="Helical" evidence="6">
    <location>
        <begin position="12"/>
        <end position="31"/>
    </location>
</feature>
<keyword evidence="3" id="KW-0274">FAD</keyword>
<keyword evidence="6" id="KW-1133">Transmembrane helix</keyword>
<dbReference type="InterPro" id="IPR002938">
    <property type="entry name" value="FAD-bd"/>
</dbReference>
<dbReference type="GO" id="GO:0071949">
    <property type="term" value="F:FAD binding"/>
    <property type="evidence" value="ECO:0007669"/>
    <property type="project" value="InterPro"/>
</dbReference>
<proteinExistence type="predicted"/>
<accession>A0A9P4V7U8</accession>
<comment type="cofactor">
    <cofactor evidence="1">
        <name>FAD</name>
        <dbReference type="ChEBI" id="CHEBI:57692"/>
    </cofactor>
</comment>
<evidence type="ECO:0000259" key="7">
    <source>
        <dbReference type="Pfam" id="PF01494"/>
    </source>
</evidence>
<dbReference type="InterPro" id="IPR036188">
    <property type="entry name" value="FAD/NAD-bd_sf"/>
</dbReference>
<name>A0A9P4V7U8_9PLEO</name>
<evidence type="ECO:0000256" key="1">
    <source>
        <dbReference type="ARBA" id="ARBA00001974"/>
    </source>
</evidence>
<evidence type="ECO:0000256" key="6">
    <source>
        <dbReference type="SAM" id="Phobius"/>
    </source>
</evidence>
<dbReference type="PRINTS" id="PR00420">
    <property type="entry name" value="RNGMNOXGNASE"/>
</dbReference>
<evidence type="ECO:0000256" key="5">
    <source>
        <dbReference type="ARBA" id="ARBA00023033"/>
    </source>
</evidence>